<dbReference type="AlphaFoldDB" id="A0AAU9SB41"/>
<evidence type="ECO:0000256" key="14">
    <source>
        <dbReference type="SAM" id="Phobius"/>
    </source>
</evidence>
<dbReference type="GO" id="GO:0004674">
    <property type="term" value="F:protein serine/threonine kinase activity"/>
    <property type="evidence" value="ECO:0007669"/>
    <property type="project" value="UniProtKB-KW"/>
</dbReference>
<dbReference type="Gene3D" id="3.30.200.20">
    <property type="entry name" value="Phosphorylase Kinase, domain 1"/>
    <property type="match status" value="1"/>
</dbReference>
<evidence type="ECO:0000256" key="1">
    <source>
        <dbReference type="ARBA" id="ARBA00004167"/>
    </source>
</evidence>
<keyword evidence="11 14" id="KW-0472">Membrane</keyword>
<reference evidence="16 17" key="1">
    <citation type="submission" date="2022-03" db="EMBL/GenBank/DDBJ databases">
        <authorList>
            <person name="Nunn A."/>
            <person name="Chopra R."/>
            <person name="Nunn A."/>
            <person name="Contreras Garrido A."/>
        </authorList>
    </citation>
    <scope>NUCLEOTIDE SEQUENCE [LARGE SCALE GENOMIC DNA]</scope>
</reference>
<keyword evidence="6 14" id="KW-0812">Transmembrane</keyword>
<organism evidence="16 17">
    <name type="scientific">Thlaspi arvense</name>
    <name type="common">Field penny-cress</name>
    <dbReference type="NCBI Taxonomy" id="13288"/>
    <lineage>
        <taxon>Eukaryota</taxon>
        <taxon>Viridiplantae</taxon>
        <taxon>Streptophyta</taxon>
        <taxon>Embryophyta</taxon>
        <taxon>Tracheophyta</taxon>
        <taxon>Spermatophyta</taxon>
        <taxon>Magnoliopsida</taxon>
        <taxon>eudicotyledons</taxon>
        <taxon>Gunneridae</taxon>
        <taxon>Pentapetalae</taxon>
        <taxon>rosids</taxon>
        <taxon>malvids</taxon>
        <taxon>Brassicales</taxon>
        <taxon>Brassicaceae</taxon>
        <taxon>Thlaspideae</taxon>
        <taxon>Thlaspi</taxon>
    </lineage>
</organism>
<dbReference type="Gene3D" id="1.10.510.10">
    <property type="entry name" value="Transferase(Phosphotransferase) domain 1"/>
    <property type="match status" value="2"/>
</dbReference>
<evidence type="ECO:0000256" key="13">
    <source>
        <dbReference type="ARBA" id="ARBA00048679"/>
    </source>
</evidence>
<feature type="domain" description="Serine-threonine/tyrosine-protein kinase catalytic" evidence="15">
    <location>
        <begin position="173"/>
        <end position="306"/>
    </location>
</feature>
<evidence type="ECO:0000256" key="9">
    <source>
        <dbReference type="ARBA" id="ARBA00022840"/>
    </source>
</evidence>
<evidence type="ECO:0000256" key="4">
    <source>
        <dbReference type="ARBA" id="ARBA00022553"/>
    </source>
</evidence>
<name>A0AAU9SB41_THLAR</name>
<evidence type="ECO:0000256" key="8">
    <source>
        <dbReference type="ARBA" id="ARBA00022777"/>
    </source>
</evidence>
<dbReference type="EMBL" id="OU466860">
    <property type="protein sequence ID" value="CAH2059976.1"/>
    <property type="molecule type" value="Genomic_DNA"/>
</dbReference>
<evidence type="ECO:0000256" key="10">
    <source>
        <dbReference type="ARBA" id="ARBA00022989"/>
    </source>
</evidence>
<evidence type="ECO:0000256" key="2">
    <source>
        <dbReference type="ARBA" id="ARBA00012513"/>
    </source>
</evidence>
<dbReference type="GO" id="GO:0016020">
    <property type="term" value="C:membrane"/>
    <property type="evidence" value="ECO:0007669"/>
    <property type="project" value="UniProtKB-SubCell"/>
</dbReference>
<evidence type="ECO:0000259" key="15">
    <source>
        <dbReference type="Pfam" id="PF07714"/>
    </source>
</evidence>
<keyword evidence="5" id="KW-0808">Transferase</keyword>
<keyword evidence="7" id="KW-0547">Nucleotide-binding</keyword>
<evidence type="ECO:0000256" key="7">
    <source>
        <dbReference type="ARBA" id="ARBA00022741"/>
    </source>
</evidence>
<feature type="transmembrane region" description="Helical" evidence="14">
    <location>
        <begin position="55"/>
        <end position="82"/>
    </location>
</feature>
<protein>
    <recommendedName>
        <fullName evidence="2">non-specific serine/threonine protein kinase</fullName>
        <ecNumber evidence="2">2.7.11.1</ecNumber>
    </recommendedName>
</protein>
<evidence type="ECO:0000256" key="12">
    <source>
        <dbReference type="ARBA" id="ARBA00047899"/>
    </source>
</evidence>
<evidence type="ECO:0000256" key="5">
    <source>
        <dbReference type="ARBA" id="ARBA00022679"/>
    </source>
</evidence>
<dbReference type="InterPro" id="IPR052232">
    <property type="entry name" value="RLK_Ser/Thr-Kinase"/>
</dbReference>
<dbReference type="PANTHER" id="PTHR47984:SF15">
    <property type="entry name" value="PROTEIN KINASE DOMAIN-CONTAINING PROTEIN"/>
    <property type="match status" value="1"/>
</dbReference>
<dbReference type="SUPFAM" id="SSF56112">
    <property type="entry name" value="Protein kinase-like (PK-like)"/>
    <property type="match status" value="1"/>
</dbReference>
<evidence type="ECO:0000313" key="16">
    <source>
        <dbReference type="EMBL" id="CAH2059976.1"/>
    </source>
</evidence>
<evidence type="ECO:0000256" key="3">
    <source>
        <dbReference type="ARBA" id="ARBA00022527"/>
    </source>
</evidence>
<gene>
    <name evidence="16" type="ORF">TAV2_LOCUS14974</name>
</gene>
<dbReference type="EC" id="2.7.11.1" evidence="2"/>
<accession>A0AAU9SB41</accession>
<keyword evidence="10 14" id="KW-1133">Transmembrane helix</keyword>
<keyword evidence="4" id="KW-0597">Phosphoprotein</keyword>
<keyword evidence="17" id="KW-1185">Reference proteome</keyword>
<dbReference type="GO" id="GO:0005524">
    <property type="term" value="F:ATP binding"/>
    <property type="evidence" value="ECO:0007669"/>
    <property type="project" value="UniProtKB-KW"/>
</dbReference>
<comment type="catalytic activity">
    <reaction evidence="12">
        <text>L-threonyl-[protein] + ATP = O-phospho-L-threonyl-[protein] + ADP + H(+)</text>
        <dbReference type="Rhea" id="RHEA:46608"/>
        <dbReference type="Rhea" id="RHEA-COMP:11060"/>
        <dbReference type="Rhea" id="RHEA-COMP:11605"/>
        <dbReference type="ChEBI" id="CHEBI:15378"/>
        <dbReference type="ChEBI" id="CHEBI:30013"/>
        <dbReference type="ChEBI" id="CHEBI:30616"/>
        <dbReference type="ChEBI" id="CHEBI:61977"/>
        <dbReference type="ChEBI" id="CHEBI:456216"/>
        <dbReference type="EC" id="2.7.11.1"/>
    </reaction>
</comment>
<evidence type="ECO:0000256" key="11">
    <source>
        <dbReference type="ARBA" id="ARBA00023136"/>
    </source>
</evidence>
<sequence length="455" mass="52715">MQKNLLEILLFHTLTDSSFLSPQRLIVMNRIISSHRSDLIEHKLSQRTSFFGIKLWILITASASIAFLIALIIFVFLCFILHRRRCRQEPFRLRSKLCLPLSHNIPLNDRRQNPYNRCIEDVESQRISQFGWCSAHLPYYTSSFSSTGGFGSFAVFTFMEIQRVTENFADENLIAKGDSSMVYRGILMGTVSVAVKRFFPIHQRYEDADFITRAEMIANVRHKNVVRLLGYCIEGYERVLVYEYAEKGDLNEWLHGSERRNQSLTWRKRMKIIQGVAKGLAYFHEDIEPRITHQYIRPSKILLDYQWNPKIILTIPSHSEIPINSAFVPSSGNLDEKIDIHCFGTLIMELVSGRVTVDQISPHVYLVDWIKEMVVNHMIVDVLDPTLPEFPTIKELKRIVLIALRCVDPEVEQRPKMGDVIHMLQPHDLLLSSNAIHKPQKITRSHEVSTNSIRT</sequence>
<dbReference type="InterPro" id="IPR011009">
    <property type="entry name" value="Kinase-like_dom_sf"/>
</dbReference>
<dbReference type="InterPro" id="IPR001245">
    <property type="entry name" value="Ser-Thr/Tyr_kinase_cat_dom"/>
</dbReference>
<keyword evidence="3" id="KW-0723">Serine/threonine-protein kinase</keyword>
<evidence type="ECO:0000313" key="17">
    <source>
        <dbReference type="Proteomes" id="UP000836841"/>
    </source>
</evidence>
<comment type="subcellular location">
    <subcellularLocation>
        <location evidence="1">Membrane</location>
        <topology evidence="1">Single-pass membrane protein</topology>
    </subcellularLocation>
</comment>
<keyword evidence="8" id="KW-0418">Kinase</keyword>
<dbReference type="Pfam" id="PF07714">
    <property type="entry name" value="PK_Tyr_Ser-Thr"/>
    <property type="match status" value="1"/>
</dbReference>
<dbReference type="PANTHER" id="PTHR47984">
    <property type="entry name" value="OS01G0323000 PROTEIN"/>
    <property type="match status" value="1"/>
</dbReference>
<evidence type="ECO:0000256" key="6">
    <source>
        <dbReference type="ARBA" id="ARBA00022692"/>
    </source>
</evidence>
<keyword evidence="9" id="KW-0067">ATP-binding</keyword>
<proteinExistence type="predicted"/>
<dbReference type="Proteomes" id="UP000836841">
    <property type="component" value="Chromosome 4"/>
</dbReference>
<comment type="catalytic activity">
    <reaction evidence="13">
        <text>L-seryl-[protein] + ATP = O-phospho-L-seryl-[protein] + ADP + H(+)</text>
        <dbReference type="Rhea" id="RHEA:17989"/>
        <dbReference type="Rhea" id="RHEA-COMP:9863"/>
        <dbReference type="Rhea" id="RHEA-COMP:11604"/>
        <dbReference type="ChEBI" id="CHEBI:15378"/>
        <dbReference type="ChEBI" id="CHEBI:29999"/>
        <dbReference type="ChEBI" id="CHEBI:30616"/>
        <dbReference type="ChEBI" id="CHEBI:83421"/>
        <dbReference type="ChEBI" id="CHEBI:456216"/>
        <dbReference type="EC" id="2.7.11.1"/>
    </reaction>
</comment>